<keyword evidence="2" id="KW-1185">Reference proteome</keyword>
<organism evidence="1 2">
    <name type="scientific">Piloderma croceum (strain F 1598)</name>
    <dbReference type="NCBI Taxonomy" id="765440"/>
    <lineage>
        <taxon>Eukaryota</taxon>
        <taxon>Fungi</taxon>
        <taxon>Dikarya</taxon>
        <taxon>Basidiomycota</taxon>
        <taxon>Agaricomycotina</taxon>
        <taxon>Agaricomycetes</taxon>
        <taxon>Agaricomycetidae</taxon>
        <taxon>Atheliales</taxon>
        <taxon>Atheliaceae</taxon>
        <taxon>Piloderma</taxon>
    </lineage>
</organism>
<gene>
    <name evidence="1" type="ORF">PILCRDRAFT_691268</name>
</gene>
<protein>
    <submittedName>
        <fullName evidence="1">Uncharacterized protein</fullName>
    </submittedName>
</protein>
<dbReference type="Proteomes" id="UP000054166">
    <property type="component" value="Unassembled WGS sequence"/>
</dbReference>
<accession>A0A0C3EQQ2</accession>
<reference evidence="1 2" key="1">
    <citation type="submission" date="2014-04" db="EMBL/GenBank/DDBJ databases">
        <authorList>
            <consortium name="DOE Joint Genome Institute"/>
            <person name="Kuo A."/>
            <person name="Tarkka M."/>
            <person name="Buscot F."/>
            <person name="Kohler A."/>
            <person name="Nagy L.G."/>
            <person name="Floudas D."/>
            <person name="Copeland A."/>
            <person name="Barry K.W."/>
            <person name="Cichocki N."/>
            <person name="Veneault-Fourrey C."/>
            <person name="LaButti K."/>
            <person name="Lindquist E.A."/>
            <person name="Lipzen A."/>
            <person name="Lundell T."/>
            <person name="Morin E."/>
            <person name="Murat C."/>
            <person name="Sun H."/>
            <person name="Tunlid A."/>
            <person name="Henrissat B."/>
            <person name="Grigoriev I.V."/>
            <person name="Hibbett D.S."/>
            <person name="Martin F."/>
            <person name="Nordberg H.P."/>
            <person name="Cantor M.N."/>
            <person name="Hua S.X."/>
        </authorList>
    </citation>
    <scope>NUCLEOTIDE SEQUENCE [LARGE SCALE GENOMIC DNA]</scope>
    <source>
        <strain evidence="1 2">F 1598</strain>
    </source>
</reference>
<proteinExistence type="predicted"/>
<dbReference type="EMBL" id="KN833053">
    <property type="protein sequence ID" value="KIM74920.1"/>
    <property type="molecule type" value="Genomic_DNA"/>
</dbReference>
<dbReference type="InParanoid" id="A0A0C3EQQ2"/>
<evidence type="ECO:0000313" key="1">
    <source>
        <dbReference type="EMBL" id="KIM74920.1"/>
    </source>
</evidence>
<evidence type="ECO:0000313" key="2">
    <source>
        <dbReference type="Proteomes" id="UP000054166"/>
    </source>
</evidence>
<reference evidence="2" key="2">
    <citation type="submission" date="2015-01" db="EMBL/GenBank/DDBJ databases">
        <title>Evolutionary Origins and Diversification of the Mycorrhizal Mutualists.</title>
        <authorList>
            <consortium name="DOE Joint Genome Institute"/>
            <consortium name="Mycorrhizal Genomics Consortium"/>
            <person name="Kohler A."/>
            <person name="Kuo A."/>
            <person name="Nagy L.G."/>
            <person name="Floudas D."/>
            <person name="Copeland A."/>
            <person name="Barry K.W."/>
            <person name="Cichocki N."/>
            <person name="Veneault-Fourrey C."/>
            <person name="LaButti K."/>
            <person name="Lindquist E.A."/>
            <person name="Lipzen A."/>
            <person name="Lundell T."/>
            <person name="Morin E."/>
            <person name="Murat C."/>
            <person name="Riley R."/>
            <person name="Ohm R."/>
            <person name="Sun H."/>
            <person name="Tunlid A."/>
            <person name="Henrissat B."/>
            <person name="Grigoriev I.V."/>
            <person name="Hibbett D.S."/>
            <person name="Martin F."/>
        </authorList>
    </citation>
    <scope>NUCLEOTIDE SEQUENCE [LARGE SCALE GENOMIC DNA]</scope>
    <source>
        <strain evidence="2">F 1598</strain>
    </source>
</reference>
<dbReference type="HOGENOM" id="CLU_2543397_0_0_1"/>
<sequence>MDTDAEETNSIPNDCNPVVLAAKDVAYHHDGVVKHILVAFYLAIRHVDYDLSICSPGCRLITFSKAISTCADHKNNMTLMSLT</sequence>
<name>A0A0C3EQQ2_PILCF</name>
<dbReference type="AlphaFoldDB" id="A0A0C3EQQ2"/>